<dbReference type="InterPro" id="IPR013783">
    <property type="entry name" value="Ig-like_fold"/>
</dbReference>
<dbReference type="SUPFAM" id="SSF48726">
    <property type="entry name" value="Immunoglobulin"/>
    <property type="match status" value="1"/>
</dbReference>
<gene>
    <name evidence="5" type="ORF">KUTeg_003110</name>
</gene>
<organism evidence="5 6">
    <name type="scientific">Tegillarca granosa</name>
    <name type="common">Malaysian cockle</name>
    <name type="synonym">Anadara granosa</name>
    <dbReference type="NCBI Taxonomy" id="220873"/>
    <lineage>
        <taxon>Eukaryota</taxon>
        <taxon>Metazoa</taxon>
        <taxon>Spiralia</taxon>
        <taxon>Lophotrochozoa</taxon>
        <taxon>Mollusca</taxon>
        <taxon>Bivalvia</taxon>
        <taxon>Autobranchia</taxon>
        <taxon>Pteriomorphia</taxon>
        <taxon>Arcoida</taxon>
        <taxon>Arcoidea</taxon>
        <taxon>Arcidae</taxon>
        <taxon>Tegillarca</taxon>
    </lineage>
</organism>
<evidence type="ECO:0000313" key="6">
    <source>
        <dbReference type="Proteomes" id="UP001217089"/>
    </source>
</evidence>
<comment type="subcellular location">
    <subcellularLocation>
        <location evidence="1">Secreted</location>
    </subcellularLocation>
</comment>
<accession>A0ABQ9FL59</accession>
<feature type="transmembrane region" description="Helical" evidence="3">
    <location>
        <begin position="374"/>
        <end position="396"/>
    </location>
</feature>
<evidence type="ECO:0000259" key="4">
    <source>
        <dbReference type="PROSITE" id="PS50835"/>
    </source>
</evidence>
<dbReference type="InterPro" id="IPR000884">
    <property type="entry name" value="TSP1_rpt"/>
</dbReference>
<dbReference type="Pfam" id="PF19030">
    <property type="entry name" value="TSP1_ADAMTS"/>
    <property type="match status" value="3"/>
</dbReference>
<comment type="caution">
    <text evidence="5">The sequence shown here is derived from an EMBL/GenBank/DDBJ whole genome shotgun (WGS) entry which is preliminary data.</text>
</comment>
<keyword evidence="3" id="KW-1133">Transmembrane helix</keyword>
<evidence type="ECO:0000256" key="1">
    <source>
        <dbReference type="ARBA" id="ARBA00004613"/>
    </source>
</evidence>
<dbReference type="InterPro" id="IPR007110">
    <property type="entry name" value="Ig-like_dom"/>
</dbReference>
<dbReference type="InterPro" id="IPR036179">
    <property type="entry name" value="Ig-like_dom_sf"/>
</dbReference>
<dbReference type="SMART" id="SM00209">
    <property type="entry name" value="TSP1"/>
    <property type="match status" value="3"/>
</dbReference>
<dbReference type="SUPFAM" id="SSF82895">
    <property type="entry name" value="TSP-1 type 1 repeat"/>
    <property type="match status" value="3"/>
</dbReference>
<keyword evidence="6" id="KW-1185">Reference proteome</keyword>
<evidence type="ECO:0000313" key="5">
    <source>
        <dbReference type="EMBL" id="KAJ8318019.1"/>
    </source>
</evidence>
<evidence type="ECO:0000256" key="3">
    <source>
        <dbReference type="SAM" id="Phobius"/>
    </source>
</evidence>
<name>A0ABQ9FL59_TEGGR</name>
<proteinExistence type="predicted"/>
<reference evidence="5 6" key="1">
    <citation type="submission" date="2022-12" db="EMBL/GenBank/DDBJ databases">
        <title>Chromosome-level genome of Tegillarca granosa.</title>
        <authorList>
            <person name="Kim J."/>
        </authorList>
    </citation>
    <scope>NUCLEOTIDE SEQUENCE [LARGE SCALE GENOMIC DNA]</scope>
    <source>
        <strain evidence="5">Teg-2019</strain>
        <tissue evidence="5">Adductor muscle</tissue>
    </source>
</reference>
<evidence type="ECO:0000256" key="2">
    <source>
        <dbReference type="ARBA" id="ARBA00022525"/>
    </source>
</evidence>
<dbReference type="Gene3D" id="2.60.40.10">
    <property type="entry name" value="Immunoglobulins"/>
    <property type="match status" value="1"/>
</dbReference>
<dbReference type="Proteomes" id="UP001217089">
    <property type="component" value="Unassembled WGS sequence"/>
</dbReference>
<keyword evidence="3" id="KW-0812">Transmembrane</keyword>
<dbReference type="PROSITE" id="PS50835">
    <property type="entry name" value="IG_LIKE"/>
    <property type="match status" value="1"/>
</dbReference>
<dbReference type="PANTHER" id="PTHR13723">
    <property type="entry name" value="ADAMTS A DISINTEGRIN AND METALLOPROTEASE WITH THROMBOSPONDIN MOTIFS PROTEASE"/>
    <property type="match status" value="1"/>
</dbReference>
<dbReference type="PROSITE" id="PS50092">
    <property type="entry name" value="TSP1"/>
    <property type="match status" value="2"/>
</dbReference>
<dbReference type="Gene3D" id="2.20.100.10">
    <property type="entry name" value="Thrombospondin type-1 (TSP1) repeat"/>
    <property type="match status" value="3"/>
</dbReference>
<keyword evidence="3" id="KW-0472">Membrane</keyword>
<dbReference type="InterPro" id="IPR036383">
    <property type="entry name" value="TSP1_rpt_sf"/>
</dbReference>
<dbReference type="InterPro" id="IPR050439">
    <property type="entry name" value="ADAMTS_ADAMTS-like"/>
</dbReference>
<dbReference type="PANTHER" id="PTHR13723:SF281">
    <property type="entry name" value="PAPILIN"/>
    <property type="match status" value="1"/>
</dbReference>
<sequence>MWYILFLTHVFYTLGVYKYTLMSLHIFLENMIYGVVHFCDDLPKWIYGNWSQCSKSCGEGRSYRTVACVRTLSNDTNVEFNSSDCRYLKQLETVKTCLLMQCPAIKTFEIDLYQIKSFTPARILVGMDAHIFENTSLIVECRTKMNYKNRVQWFRDGIRVRNGLSSHIRISKKKKLKILQDFINYKFTVYTCRVGNFSVDSKVFRIPHLHRNISVSILTNTQAKDPSDRKRRRLYVSLTPWTICSQQCGFGVQTRDFKCEIITDKYILEFPKSDCSYQDLNITLNKTCYIQPCVKWKYTSWSPCTKRCGSGVMNRSVNCVRMQPNGTFVSTAELECDNLTRYTDFKKCNLYNCSVHEIVKKDLEFYQLDTVPKVYLYILNILCKYFVECFIFIYMLNKKYLSIFTLF</sequence>
<keyword evidence="2" id="KW-0964">Secreted</keyword>
<protein>
    <recommendedName>
        <fullName evidence="4">Ig-like domain-containing protein</fullName>
    </recommendedName>
</protein>
<feature type="domain" description="Ig-like" evidence="4">
    <location>
        <begin position="120"/>
        <end position="204"/>
    </location>
</feature>
<dbReference type="EMBL" id="JARBDR010000214">
    <property type="protein sequence ID" value="KAJ8318019.1"/>
    <property type="molecule type" value="Genomic_DNA"/>
</dbReference>